<organism evidence="1">
    <name type="scientific">freshwater metagenome</name>
    <dbReference type="NCBI Taxonomy" id="449393"/>
    <lineage>
        <taxon>unclassified sequences</taxon>
        <taxon>metagenomes</taxon>
        <taxon>ecological metagenomes</taxon>
    </lineage>
</organism>
<evidence type="ECO:0000313" key="1">
    <source>
        <dbReference type="EMBL" id="CAB4672876.1"/>
    </source>
</evidence>
<sequence>MLLGLSIASAIIIRFAVLSTSSWVKGVGRKKTPSALNGTPRPVASRRISMSAVRHWPPKVVMSEAKRFACSASHSTTSGL</sequence>
<dbReference type="EMBL" id="CAEZWU010000131">
    <property type="protein sequence ID" value="CAB4672876.1"/>
    <property type="molecule type" value="Genomic_DNA"/>
</dbReference>
<accession>A0A6J6MFZ4</accession>
<dbReference type="AlphaFoldDB" id="A0A6J6MFZ4"/>
<proteinExistence type="predicted"/>
<name>A0A6J6MFZ4_9ZZZZ</name>
<reference evidence="1" key="1">
    <citation type="submission" date="2020-05" db="EMBL/GenBank/DDBJ databases">
        <authorList>
            <person name="Chiriac C."/>
            <person name="Salcher M."/>
            <person name="Ghai R."/>
            <person name="Kavagutti S V."/>
        </authorList>
    </citation>
    <scope>NUCLEOTIDE SEQUENCE</scope>
</reference>
<gene>
    <name evidence="1" type="ORF">UFOPK2292_00900</name>
</gene>
<protein>
    <submittedName>
        <fullName evidence="1">Unannotated protein</fullName>
    </submittedName>
</protein>